<gene>
    <name evidence="1" type="ORF">EXN24_18390</name>
</gene>
<protein>
    <recommendedName>
        <fullName evidence="3">Tetratricopeptide repeat protein</fullName>
    </recommendedName>
</protein>
<sequence length="99" mass="11034">MLYNFNYLERQAKDLIASGKAADAIKIYLFMADGDQSLDAGYLGERLGECYEKIGDLHAAKYWYGRAVEENPDVRLTSAAARQRLHGVSIEAFLGDADK</sequence>
<organism evidence="1 2">
    <name type="scientific">Rhizobium rhizogenes</name>
    <name type="common">Agrobacterium rhizogenes</name>
    <dbReference type="NCBI Taxonomy" id="359"/>
    <lineage>
        <taxon>Bacteria</taxon>
        <taxon>Pseudomonadati</taxon>
        <taxon>Pseudomonadota</taxon>
        <taxon>Alphaproteobacteria</taxon>
        <taxon>Hyphomicrobiales</taxon>
        <taxon>Rhizobiaceae</taxon>
        <taxon>Rhizobium/Agrobacterium group</taxon>
        <taxon>Rhizobium</taxon>
    </lineage>
</organism>
<dbReference type="Gene3D" id="1.25.40.10">
    <property type="entry name" value="Tetratricopeptide repeat domain"/>
    <property type="match status" value="1"/>
</dbReference>
<dbReference type="InterPro" id="IPR011990">
    <property type="entry name" value="TPR-like_helical_dom_sf"/>
</dbReference>
<dbReference type="AlphaFoldDB" id="A0AA95AH95"/>
<dbReference type="Proteomes" id="UP000320858">
    <property type="component" value="Unassembled WGS sequence"/>
</dbReference>
<evidence type="ECO:0000313" key="1">
    <source>
        <dbReference type="EMBL" id="TRA87337.1"/>
    </source>
</evidence>
<comment type="caution">
    <text evidence="1">The sequence shown here is derived from an EMBL/GenBank/DDBJ whole genome shotgun (WGS) entry which is preliminary data.</text>
</comment>
<dbReference type="SUPFAM" id="SSF81901">
    <property type="entry name" value="HCP-like"/>
    <property type="match status" value="1"/>
</dbReference>
<name>A0AA95AH95_RHIRH</name>
<proteinExistence type="predicted"/>
<dbReference type="EMBL" id="SGOB01000004">
    <property type="protein sequence ID" value="TRA87337.1"/>
    <property type="molecule type" value="Genomic_DNA"/>
</dbReference>
<evidence type="ECO:0008006" key="3">
    <source>
        <dbReference type="Google" id="ProtNLM"/>
    </source>
</evidence>
<evidence type="ECO:0000313" key="2">
    <source>
        <dbReference type="Proteomes" id="UP000320858"/>
    </source>
</evidence>
<reference evidence="1 2" key="1">
    <citation type="journal article" date="2019" name="Appl. Microbiol. Biotechnol.">
        <title>Differential efficiency of wild type rhizogenic strains for rol gene transformation of plants.</title>
        <authorList>
            <person name="Desmet S."/>
            <person name="De Keyser E."/>
            <person name="Van Vaerenbergh J."/>
            <person name="Baeyen S."/>
            <person name="Van Huylenbroeck J."/>
            <person name="Geelen D."/>
            <person name="Dhooghe E."/>
        </authorList>
    </citation>
    <scope>NUCLEOTIDE SEQUENCE [LARGE SCALE GENOMIC DNA]</scope>
    <source>
        <strain evidence="1 2">B 4.1</strain>
    </source>
</reference>
<accession>A0AA95AH95</accession>